<dbReference type="Proteomes" id="UP000475214">
    <property type="component" value="Unassembled WGS sequence"/>
</dbReference>
<dbReference type="Pfam" id="PF02733">
    <property type="entry name" value="Dak1"/>
    <property type="match status" value="1"/>
</dbReference>
<dbReference type="Gene3D" id="3.40.50.10440">
    <property type="entry name" value="Dihydroxyacetone kinase, domain 1"/>
    <property type="match status" value="1"/>
</dbReference>
<dbReference type="GO" id="GO:0004371">
    <property type="term" value="F:glycerone kinase activity"/>
    <property type="evidence" value="ECO:0007669"/>
    <property type="project" value="InterPro"/>
</dbReference>
<dbReference type="PANTHER" id="PTHR28629:SF4">
    <property type="entry name" value="TRIOKINASE_FMN CYCLASE"/>
    <property type="match status" value="1"/>
</dbReference>
<keyword evidence="2" id="KW-0418">Kinase</keyword>
<dbReference type="GO" id="GO:0019563">
    <property type="term" value="P:glycerol catabolic process"/>
    <property type="evidence" value="ECO:0007669"/>
    <property type="project" value="TreeGrafter"/>
</dbReference>
<reference evidence="2 3" key="1">
    <citation type="submission" date="2020-02" db="EMBL/GenBank/DDBJ databases">
        <authorList>
            <person name="Li X.-J."/>
            <person name="Han X.-M."/>
        </authorList>
    </citation>
    <scope>NUCLEOTIDE SEQUENCE [LARGE SCALE GENOMIC DNA]</scope>
    <source>
        <strain evidence="2 3">CCTCC AB 2017055</strain>
    </source>
</reference>
<dbReference type="Gene3D" id="3.30.1180.20">
    <property type="entry name" value="Dihydroxyacetone kinase, domain 2"/>
    <property type="match status" value="1"/>
</dbReference>
<sequence length="340" mass="35579">MTKFINDADRVAAETVEGFLAVHGAEFVAVPGTYGVAKRVPGDKVAVVSGGGSGHEPVWLEYIGTGFADAVCQGDVFAAPPPNAIVATARAVERGHGVLFVYGNYAGDALNFDMAAEELQAAGIPVRTVRITDDLAAAPAERADERRGIAGGFFTSRIAGSAAEAGLDLEAVYAVAARANAATRSIGVASAGGTIPGGHEPTFTLPDGQMEIGLGMHGEPGVRRGPMLTADEAADQMMAYLVDDHPVDAGERVCVLVNGLGATTRAELYIIARRVRHNLDARGLHVHDFHLGNYATSQEMHGFSISVLHLDAQLQRYYDMPARASFFIGGQAAPAEVVRA</sequence>
<evidence type="ECO:0000313" key="3">
    <source>
        <dbReference type="Proteomes" id="UP000475214"/>
    </source>
</evidence>
<feature type="domain" description="DhaK" evidence="1">
    <location>
        <begin position="7"/>
        <end position="327"/>
    </location>
</feature>
<proteinExistence type="predicted"/>
<comment type="caution">
    <text evidence="2">The sequence shown here is derived from an EMBL/GenBank/DDBJ whole genome shotgun (WGS) entry which is preliminary data.</text>
</comment>
<dbReference type="FunFam" id="3.40.50.10440:FF:000001">
    <property type="entry name" value="Dihydroxyacetone kinase, DhaK subunit"/>
    <property type="match status" value="1"/>
</dbReference>
<organism evidence="2 3">
    <name type="scientific">Phytoactinopolyspora halotolerans</name>
    <dbReference type="NCBI Taxonomy" id="1981512"/>
    <lineage>
        <taxon>Bacteria</taxon>
        <taxon>Bacillati</taxon>
        <taxon>Actinomycetota</taxon>
        <taxon>Actinomycetes</taxon>
        <taxon>Jiangellales</taxon>
        <taxon>Jiangellaceae</taxon>
        <taxon>Phytoactinopolyspora</taxon>
    </lineage>
</organism>
<protein>
    <submittedName>
        <fullName evidence="2">Dihydroxyacetone kinase subunit DhaK</fullName>
    </submittedName>
</protein>
<dbReference type="PROSITE" id="PS51481">
    <property type="entry name" value="DHAK"/>
    <property type="match status" value="1"/>
</dbReference>
<dbReference type="GO" id="GO:0005829">
    <property type="term" value="C:cytosol"/>
    <property type="evidence" value="ECO:0007669"/>
    <property type="project" value="TreeGrafter"/>
</dbReference>
<gene>
    <name evidence="2" type="ORF">G1H10_26380</name>
</gene>
<keyword evidence="3" id="KW-1185">Reference proteome</keyword>
<accession>A0A6L9SF30</accession>
<dbReference type="SUPFAM" id="SSF82549">
    <property type="entry name" value="DAK1/DegV-like"/>
    <property type="match status" value="1"/>
</dbReference>
<keyword evidence="2" id="KW-0808">Transferase</keyword>
<dbReference type="PANTHER" id="PTHR28629">
    <property type="entry name" value="TRIOKINASE/FMN CYCLASE"/>
    <property type="match status" value="1"/>
</dbReference>
<dbReference type="InterPro" id="IPR050861">
    <property type="entry name" value="Dihydroxyacetone_Kinase"/>
</dbReference>
<dbReference type="RefSeq" id="WP_163743600.1">
    <property type="nucleotide sequence ID" value="NZ_JAAGOA010000025.1"/>
</dbReference>
<dbReference type="InterPro" id="IPR004006">
    <property type="entry name" value="DhaK_dom"/>
</dbReference>
<evidence type="ECO:0000313" key="2">
    <source>
        <dbReference type="EMBL" id="NEE03699.1"/>
    </source>
</evidence>
<dbReference type="AlphaFoldDB" id="A0A6L9SF30"/>
<evidence type="ECO:0000259" key="1">
    <source>
        <dbReference type="PROSITE" id="PS51481"/>
    </source>
</evidence>
<name>A0A6L9SF30_9ACTN</name>
<dbReference type="EMBL" id="JAAGOA010000025">
    <property type="protein sequence ID" value="NEE03699.1"/>
    <property type="molecule type" value="Genomic_DNA"/>
</dbReference>